<sequence length="23" mass="2715">MIGLSNWLNLNYKRSNVFDVECV</sequence>
<name>A0A0A9A2B8_ARUDO</name>
<dbReference type="AlphaFoldDB" id="A0A0A9A2B8"/>
<reference evidence="1" key="2">
    <citation type="journal article" date="2015" name="Data Brief">
        <title>Shoot transcriptome of the giant reed, Arundo donax.</title>
        <authorList>
            <person name="Barrero R.A."/>
            <person name="Guerrero F.D."/>
            <person name="Moolhuijzen P."/>
            <person name="Goolsby J.A."/>
            <person name="Tidwell J."/>
            <person name="Bellgard S.E."/>
            <person name="Bellgard M.I."/>
        </authorList>
    </citation>
    <scope>NUCLEOTIDE SEQUENCE</scope>
    <source>
        <tissue evidence="1">Shoot tissue taken approximately 20 cm above the soil surface</tissue>
    </source>
</reference>
<proteinExistence type="predicted"/>
<organism evidence="1">
    <name type="scientific">Arundo donax</name>
    <name type="common">Giant reed</name>
    <name type="synonym">Donax arundinaceus</name>
    <dbReference type="NCBI Taxonomy" id="35708"/>
    <lineage>
        <taxon>Eukaryota</taxon>
        <taxon>Viridiplantae</taxon>
        <taxon>Streptophyta</taxon>
        <taxon>Embryophyta</taxon>
        <taxon>Tracheophyta</taxon>
        <taxon>Spermatophyta</taxon>
        <taxon>Magnoliopsida</taxon>
        <taxon>Liliopsida</taxon>
        <taxon>Poales</taxon>
        <taxon>Poaceae</taxon>
        <taxon>PACMAD clade</taxon>
        <taxon>Arundinoideae</taxon>
        <taxon>Arundineae</taxon>
        <taxon>Arundo</taxon>
    </lineage>
</organism>
<reference evidence="1" key="1">
    <citation type="submission" date="2014-09" db="EMBL/GenBank/DDBJ databases">
        <authorList>
            <person name="Magalhaes I.L.F."/>
            <person name="Oliveira U."/>
            <person name="Santos F.R."/>
            <person name="Vidigal T.H.D.A."/>
            <person name="Brescovit A.D."/>
            <person name="Santos A.J."/>
        </authorList>
    </citation>
    <scope>NUCLEOTIDE SEQUENCE</scope>
    <source>
        <tissue evidence="1">Shoot tissue taken approximately 20 cm above the soil surface</tissue>
    </source>
</reference>
<protein>
    <submittedName>
        <fullName evidence="1">Uncharacterized protein</fullName>
    </submittedName>
</protein>
<evidence type="ECO:0000313" key="1">
    <source>
        <dbReference type="EMBL" id="JAD45241.1"/>
    </source>
</evidence>
<dbReference type="EMBL" id="GBRH01252654">
    <property type="protein sequence ID" value="JAD45241.1"/>
    <property type="molecule type" value="Transcribed_RNA"/>
</dbReference>
<accession>A0A0A9A2B8</accession>